<dbReference type="OrthoDB" id="294at944644"/>
<keyword evidence="6" id="KW-0255">Endonuclease</keyword>
<dbReference type="Pfam" id="PF00847">
    <property type="entry name" value="AP2"/>
    <property type="match status" value="1"/>
</dbReference>
<dbReference type="GO" id="GO:0003677">
    <property type="term" value="F:DNA binding"/>
    <property type="evidence" value="ECO:0007669"/>
    <property type="project" value="UniProtKB-KW"/>
</dbReference>
<organism evidence="6 7">
    <name type="scientific">Marseillevirus marseillevirus</name>
    <name type="common">GBM</name>
    <dbReference type="NCBI Taxonomy" id="694581"/>
    <lineage>
        <taxon>Viruses</taxon>
        <taxon>Varidnaviria</taxon>
        <taxon>Bamfordvirae</taxon>
        <taxon>Nucleocytoviricota</taxon>
        <taxon>Megaviricetes</taxon>
        <taxon>Pimascovirales</taxon>
        <taxon>Pimascovirales incertae sedis</taxon>
        <taxon>Marseilleviridae</taxon>
        <taxon>Marseillevirus</taxon>
        <taxon>Marseillevirus massiliense</taxon>
    </lineage>
</organism>
<keyword evidence="6" id="KW-0540">Nuclease</keyword>
<dbReference type="Gene3D" id="1.20.5.2050">
    <property type="match status" value="2"/>
</dbReference>
<feature type="domain" description="HNH nuclease" evidence="5">
    <location>
        <begin position="355"/>
        <end position="384"/>
    </location>
</feature>
<dbReference type="Proteomes" id="UP000029780">
    <property type="component" value="Segment"/>
</dbReference>
<dbReference type="GO" id="GO:0003700">
    <property type="term" value="F:DNA-binding transcription factor activity"/>
    <property type="evidence" value="ECO:0007669"/>
    <property type="project" value="InterPro"/>
</dbReference>
<accession>D2XAU1</accession>
<evidence type="ECO:0000256" key="2">
    <source>
        <dbReference type="ARBA" id="ARBA00023125"/>
    </source>
</evidence>
<name>D2XAU1_GBMV</name>
<dbReference type="InterPro" id="IPR003615">
    <property type="entry name" value="HNH_nuc"/>
</dbReference>
<keyword evidence="3" id="KW-0804">Transcription</keyword>
<keyword evidence="7" id="KW-1185">Reference proteome</keyword>
<feature type="domain" description="AP2/ERF" evidence="4">
    <location>
        <begin position="405"/>
        <end position="450"/>
    </location>
</feature>
<keyword evidence="6" id="KW-0378">Hydrolase</keyword>
<dbReference type="InterPro" id="IPR044925">
    <property type="entry name" value="His-Me_finger_sf"/>
</dbReference>
<dbReference type="GO" id="GO:0004519">
    <property type="term" value="F:endonuclease activity"/>
    <property type="evidence" value="ECO:0007669"/>
    <property type="project" value="UniProtKB-KW"/>
</dbReference>
<evidence type="ECO:0000259" key="4">
    <source>
        <dbReference type="Pfam" id="PF00847"/>
    </source>
</evidence>
<keyword evidence="2" id="KW-0238">DNA-binding</keyword>
<dbReference type="Pfam" id="PF13392">
    <property type="entry name" value="HNH_3"/>
    <property type="match status" value="1"/>
</dbReference>
<reference evidence="6 7" key="1">
    <citation type="journal article" date="2009" name="Proc. Natl. Acad. Sci. U.S.A.">
        <title>Giant Marseillevirus highlights the role of amoebae as a melting pot in emergence of chimeric microorganisms.</title>
        <authorList>
            <person name="Boyer M."/>
            <person name="Yutin N."/>
            <person name="Pagnier I."/>
            <person name="Barrassi L."/>
            <person name="Fournous G."/>
            <person name="Espinosa L."/>
            <person name="Robert C."/>
            <person name="Azza S."/>
            <person name="Sun S."/>
            <person name="Rossmann M.G."/>
            <person name="Suzan-Monti M."/>
            <person name="La Scola B."/>
            <person name="Koonin E.V."/>
            <person name="Raoult D."/>
        </authorList>
    </citation>
    <scope>NUCLEOTIDE SEQUENCE [LARGE SCALE GENOMIC DNA]</scope>
    <source>
        <strain evidence="6 7">T19</strain>
    </source>
</reference>
<evidence type="ECO:0000313" key="6">
    <source>
        <dbReference type="EMBL" id="ADB04068.1"/>
    </source>
</evidence>
<protein>
    <submittedName>
        <fullName evidence="6">HNH-family endonuclease</fullName>
    </submittedName>
</protein>
<dbReference type="EMBL" id="GU071086">
    <property type="protein sequence ID" value="ADB04068.1"/>
    <property type="molecule type" value="Genomic_DNA"/>
</dbReference>
<evidence type="ECO:0000256" key="1">
    <source>
        <dbReference type="ARBA" id="ARBA00023015"/>
    </source>
</evidence>
<evidence type="ECO:0000256" key="3">
    <source>
        <dbReference type="ARBA" id="ARBA00023163"/>
    </source>
</evidence>
<dbReference type="Gene3D" id="3.90.75.20">
    <property type="match status" value="1"/>
</dbReference>
<dbReference type="InterPro" id="IPR001471">
    <property type="entry name" value="AP2/ERF_dom"/>
</dbReference>
<evidence type="ECO:0000313" key="7">
    <source>
        <dbReference type="Proteomes" id="UP000029780"/>
    </source>
</evidence>
<organismHost>
    <name type="scientific">Acanthamoeba</name>
    <dbReference type="NCBI Taxonomy" id="5754"/>
</organismHost>
<keyword evidence="1" id="KW-0805">Transcription regulation</keyword>
<evidence type="ECO:0000259" key="5">
    <source>
        <dbReference type="Pfam" id="PF13392"/>
    </source>
</evidence>
<dbReference type="SUPFAM" id="SSF54060">
    <property type="entry name" value="His-Me finger endonucleases"/>
    <property type="match status" value="1"/>
</dbReference>
<gene>
    <name evidence="6" type="ORF">MAR_ORF295</name>
</gene>
<dbReference type="GeneID" id="8746532"/>
<sequence>MSEEFVLEYPKSLKKYTGSIAIQKRRCAFGTCIVFGDVKIHKAFKTKDEAFSFIKSKNIELNLPIRNIVKKYSDHLEVQLRDGVWTKVSLEDLDFVEENIVGYNASTGRATCGKNIRLENVLMGHKPDKKKFVSHKNGDVLDNRRENLVFVFGKSLEQRKSLVKEDKGCLYYPSRKLWVVKWTEMDGKCHKQEFKISEFGDEAETRAKEFREEKFQEMTEKARKSRRMEKAEGEEYPIIHYPTFPEKYTGSLSYKMRPRGKGFCVGFEQKDFATFFSGEEAMEYLCSENIKRGYTIKNIIREWEDFMEMHVGGDVWTKIDKEDFEKVQKHVFHVSKSSGYAVCSKGPQLHNLVMGHTPTEITVDHINRDRLDNRRSNLRLATKKMQSINRTQKKRTKKGTELPLGVSYREKRDSWHASWTENGKVKQKMFSVSVHGTQAKQLAIKTREEILTKLMDYDAYAQTK</sequence>
<proteinExistence type="predicted"/>
<dbReference type="RefSeq" id="YP_003407030.1">
    <property type="nucleotide sequence ID" value="NC_013756.1"/>
</dbReference>
<dbReference type="KEGG" id="vg:8746532"/>